<reference evidence="2 3" key="1">
    <citation type="submission" date="2020-05" db="EMBL/GenBank/DDBJ databases">
        <title>Complete genome of Desulfobulbus oligotrophicus.</title>
        <authorList>
            <person name="Podar M."/>
        </authorList>
    </citation>
    <scope>NUCLEOTIDE SEQUENCE [LARGE SCALE GENOMIC DNA]</scope>
    <source>
        <strain evidence="2 3">Prop6</strain>
    </source>
</reference>
<dbReference type="KEGG" id="dog:HP555_08550"/>
<name>A0A7T5VDT4_9BACT</name>
<dbReference type="Proteomes" id="UP000596092">
    <property type="component" value="Chromosome"/>
</dbReference>
<keyword evidence="3" id="KW-1185">Reference proteome</keyword>
<keyword evidence="1" id="KW-1133">Transmembrane helix</keyword>
<dbReference type="AlphaFoldDB" id="A0A7T5VDT4"/>
<gene>
    <name evidence="2" type="ORF">HP555_08550</name>
</gene>
<evidence type="ECO:0000313" key="3">
    <source>
        <dbReference type="Proteomes" id="UP000596092"/>
    </source>
</evidence>
<evidence type="ECO:0008006" key="4">
    <source>
        <dbReference type="Google" id="ProtNLM"/>
    </source>
</evidence>
<keyword evidence="1" id="KW-0472">Membrane</keyword>
<proteinExistence type="predicted"/>
<evidence type="ECO:0000313" key="2">
    <source>
        <dbReference type="EMBL" id="QQG65912.1"/>
    </source>
</evidence>
<protein>
    <recommendedName>
        <fullName evidence="4">Type 4 fimbrial biogenesis protein PilX N-terminal domain-containing protein</fullName>
    </recommendedName>
</protein>
<evidence type="ECO:0000256" key="1">
    <source>
        <dbReference type="SAM" id="Phobius"/>
    </source>
</evidence>
<dbReference type="RefSeq" id="WP_199261530.1">
    <property type="nucleotide sequence ID" value="NZ_CP054140.1"/>
</dbReference>
<sequence length="215" mass="23918">MNRTQHVITQSQHIIRNEQGYVLVMSLLMLVVLSIMGTAAMTVRNTEVAIATNSEVIQHNFYALEAVTLEGSTRFERTDMEEFLADLLSGAAVVWNNFPWLKANDPDLPPVIDLSRASKWSSVSAEQTHINDLKPPGFDAAADDRIQYAALQGNLHSDSNDYEVCSGSDLSDPNKREACFSVYGRYDVQSGAGKAFSGRRMMMVGYKKMVYLNNL</sequence>
<accession>A0A7T5VDT4</accession>
<feature type="transmembrane region" description="Helical" evidence="1">
    <location>
        <begin position="21"/>
        <end position="43"/>
    </location>
</feature>
<keyword evidence="1" id="KW-0812">Transmembrane</keyword>
<dbReference type="EMBL" id="CP054140">
    <property type="protein sequence ID" value="QQG65912.1"/>
    <property type="molecule type" value="Genomic_DNA"/>
</dbReference>
<organism evidence="2 3">
    <name type="scientific">Desulfobulbus oligotrophicus</name>
    <dbReference type="NCBI Taxonomy" id="1909699"/>
    <lineage>
        <taxon>Bacteria</taxon>
        <taxon>Pseudomonadati</taxon>
        <taxon>Thermodesulfobacteriota</taxon>
        <taxon>Desulfobulbia</taxon>
        <taxon>Desulfobulbales</taxon>
        <taxon>Desulfobulbaceae</taxon>
        <taxon>Desulfobulbus</taxon>
    </lineage>
</organism>